<dbReference type="EMBL" id="QZVS01000040">
    <property type="protein sequence ID" value="RJT91780.1"/>
    <property type="molecule type" value="Genomic_DNA"/>
</dbReference>
<keyword evidence="1" id="KW-0812">Transmembrane</keyword>
<name>A0A3A5MNU8_9MICO</name>
<proteinExistence type="predicted"/>
<keyword evidence="3" id="KW-1185">Reference proteome</keyword>
<feature type="transmembrane region" description="Helical" evidence="1">
    <location>
        <begin position="6"/>
        <end position="29"/>
    </location>
</feature>
<keyword evidence="1" id="KW-1133">Transmembrane helix</keyword>
<evidence type="ECO:0000313" key="2">
    <source>
        <dbReference type="EMBL" id="RJT91780.1"/>
    </source>
</evidence>
<dbReference type="Proteomes" id="UP000272015">
    <property type="component" value="Unassembled WGS sequence"/>
</dbReference>
<evidence type="ECO:0000256" key="1">
    <source>
        <dbReference type="SAM" id="Phobius"/>
    </source>
</evidence>
<evidence type="ECO:0000313" key="3">
    <source>
        <dbReference type="Proteomes" id="UP000272015"/>
    </source>
</evidence>
<gene>
    <name evidence="2" type="ORF">D6T64_01260</name>
</gene>
<protein>
    <submittedName>
        <fullName evidence="2">Uncharacterized protein</fullName>
    </submittedName>
</protein>
<keyword evidence="1" id="KW-0472">Membrane</keyword>
<comment type="caution">
    <text evidence="2">The sequence shown here is derived from an EMBL/GenBank/DDBJ whole genome shotgun (WGS) entry which is preliminary data.</text>
</comment>
<sequence>MNSYSLYGVVAMSGTIAASILGIVLLVLLGRLTLVATQALRTYTRAQDLQIDLLLADTNDEPARN</sequence>
<dbReference type="AlphaFoldDB" id="A0A3A5MNU8"/>
<accession>A0A3A5MNU8</accession>
<reference evidence="2 3" key="1">
    <citation type="submission" date="2018-09" db="EMBL/GenBank/DDBJ databases">
        <title>Novel species of Cryobacterium.</title>
        <authorList>
            <person name="Liu Q."/>
            <person name="Xin Y.-H."/>
        </authorList>
    </citation>
    <scope>NUCLEOTIDE SEQUENCE [LARGE SCALE GENOMIC DNA]</scope>
    <source>
        <strain evidence="2 3">Hh39</strain>
    </source>
</reference>
<organism evidence="2 3">
    <name type="scientific">Cryobacterium melibiosiphilum</name>
    <dbReference type="NCBI Taxonomy" id="995039"/>
    <lineage>
        <taxon>Bacteria</taxon>
        <taxon>Bacillati</taxon>
        <taxon>Actinomycetota</taxon>
        <taxon>Actinomycetes</taxon>
        <taxon>Micrococcales</taxon>
        <taxon>Microbacteriaceae</taxon>
        <taxon>Cryobacterium</taxon>
    </lineage>
</organism>